<evidence type="ECO:0000259" key="9">
    <source>
        <dbReference type="PROSITE" id="PS50262"/>
    </source>
</evidence>
<keyword evidence="3 8" id="KW-1133">Transmembrane helix</keyword>
<proteinExistence type="evidence at transcript level"/>
<protein>
    <submittedName>
        <fullName evidence="10">Opsin</fullName>
    </submittedName>
</protein>
<keyword evidence="7" id="KW-0807">Transducer</keyword>
<dbReference type="InterPro" id="IPR017452">
    <property type="entry name" value="GPCR_Rhodpsn_7TM"/>
</dbReference>
<dbReference type="EMBL" id="MH586806">
    <property type="protein sequence ID" value="AXN75756.1"/>
    <property type="molecule type" value="mRNA"/>
</dbReference>
<dbReference type="Gene3D" id="1.20.1070.10">
    <property type="entry name" value="Rhodopsin 7-helix transmembrane proteins"/>
    <property type="match status" value="1"/>
</dbReference>
<dbReference type="GO" id="GO:0004930">
    <property type="term" value="F:G protein-coupled receptor activity"/>
    <property type="evidence" value="ECO:0007669"/>
    <property type="project" value="UniProtKB-KW"/>
</dbReference>
<keyword evidence="6" id="KW-0675">Receptor</keyword>
<keyword evidence="5 8" id="KW-0472">Membrane</keyword>
<name>A0A346FU13_RENKO</name>
<feature type="domain" description="G-protein coupled receptors family 1 profile" evidence="9">
    <location>
        <begin position="31"/>
        <end position="286"/>
    </location>
</feature>
<feature type="transmembrane region" description="Helical" evidence="8">
    <location>
        <begin position="176"/>
        <end position="200"/>
    </location>
</feature>
<feature type="transmembrane region" description="Helical" evidence="8">
    <location>
        <begin position="20"/>
        <end position="40"/>
    </location>
</feature>
<dbReference type="PROSITE" id="PS50262">
    <property type="entry name" value="G_PROTEIN_RECEP_F1_2"/>
    <property type="match status" value="1"/>
</dbReference>
<evidence type="ECO:0000256" key="3">
    <source>
        <dbReference type="ARBA" id="ARBA00022989"/>
    </source>
</evidence>
<feature type="transmembrane region" description="Helical" evidence="8">
    <location>
        <begin position="238"/>
        <end position="261"/>
    </location>
</feature>
<dbReference type="GO" id="GO:0016020">
    <property type="term" value="C:membrane"/>
    <property type="evidence" value="ECO:0007669"/>
    <property type="project" value="UniProtKB-SubCell"/>
</dbReference>
<dbReference type="InterPro" id="IPR050125">
    <property type="entry name" value="GPCR_opsins"/>
</dbReference>
<feature type="transmembrane region" description="Helical" evidence="8">
    <location>
        <begin position="132"/>
        <end position="156"/>
    </location>
</feature>
<accession>A0A346FU13</accession>
<reference evidence="10" key="2">
    <citation type="submission" date="2018-07" db="EMBL/GenBank/DDBJ databases">
        <authorList>
            <person name="Quirk P.G."/>
            <person name="Krulwich T.A."/>
        </authorList>
    </citation>
    <scope>NUCLEOTIDE SEQUENCE</scope>
    <source>
        <strain evidence="10">5101</strain>
    </source>
</reference>
<evidence type="ECO:0000256" key="2">
    <source>
        <dbReference type="ARBA" id="ARBA00022692"/>
    </source>
</evidence>
<evidence type="ECO:0000313" key="10">
    <source>
        <dbReference type="EMBL" id="AXN75756.1"/>
    </source>
</evidence>
<evidence type="ECO:0000256" key="8">
    <source>
        <dbReference type="SAM" id="Phobius"/>
    </source>
</evidence>
<feature type="transmembrane region" description="Helical" evidence="8">
    <location>
        <begin position="52"/>
        <end position="78"/>
    </location>
</feature>
<evidence type="ECO:0000256" key="6">
    <source>
        <dbReference type="ARBA" id="ARBA00023170"/>
    </source>
</evidence>
<dbReference type="InterPro" id="IPR000276">
    <property type="entry name" value="GPCR_Rhodpsn"/>
</dbReference>
<evidence type="ECO:0000256" key="1">
    <source>
        <dbReference type="ARBA" id="ARBA00004141"/>
    </source>
</evidence>
<reference evidence="10" key="1">
    <citation type="journal article" date="2018" name="Curr. Biol.">
        <title>Prolific Origination of Eyes in Cnidaria with Co-option of Non-visual Opsins.</title>
        <authorList>
            <person name="Picciani N."/>
            <person name="Kerlin J.R."/>
            <person name="Sierra N."/>
            <person name="Swafford A.J."/>
            <person name="Ramirez M.D."/>
            <person name="Roberts N.G."/>
            <person name="Cannon J.T."/>
            <person name="Daly M."/>
            <person name="Oakley T.H."/>
        </authorList>
    </citation>
    <scope>NUCLEOTIDE SEQUENCE</scope>
    <source>
        <strain evidence="10">5101</strain>
    </source>
</reference>
<organism evidence="10">
    <name type="scientific">Renilla koellikeri</name>
    <name type="common">Koelliker's sea pansy</name>
    <dbReference type="NCBI Taxonomy" id="6135"/>
    <lineage>
        <taxon>Eukaryota</taxon>
        <taxon>Metazoa</taxon>
        <taxon>Cnidaria</taxon>
        <taxon>Anthozoa</taxon>
        <taxon>Octocorallia</taxon>
        <taxon>Scleralcyonacea</taxon>
        <taxon>Pennatuloidea</taxon>
        <taxon>Renillidae</taxon>
        <taxon>Renilla</taxon>
    </lineage>
</organism>
<dbReference type="Pfam" id="PF00001">
    <property type="entry name" value="7tm_1"/>
    <property type="match status" value="1"/>
</dbReference>
<dbReference type="SUPFAM" id="SSF81321">
    <property type="entry name" value="Family A G protein-coupled receptor-like"/>
    <property type="match status" value="1"/>
</dbReference>
<evidence type="ECO:0000256" key="7">
    <source>
        <dbReference type="ARBA" id="ARBA00023224"/>
    </source>
</evidence>
<dbReference type="PRINTS" id="PR00237">
    <property type="entry name" value="GPCRRHODOPSN"/>
</dbReference>
<evidence type="ECO:0000256" key="4">
    <source>
        <dbReference type="ARBA" id="ARBA00023040"/>
    </source>
</evidence>
<keyword evidence="2 8" id="KW-0812">Transmembrane</keyword>
<dbReference type="PANTHER" id="PTHR24240">
    <property type="entry name" value="OPSIN"/>
    <property type="match status" value="1"/>
</dbReference>
<dbReference type="AlphaFoldDB" id="A0A346FU13"/>
<feature type="transmembrane region" description="Helical" evidence="8">
    <location>
        <begin position="90"/>
        <end position="112"/>
    </location>
</feature>
<comment type="subcellular location">
    <subcellularLocation>
        <location evidence="1">Membrane</location>
        <topology evidence="1">Multi-pass membrane protein</topology>
    </subcellularLocation>
</comment>
<evidence type="ECO:0000256" key="5">
    <source>
        <dbReference type="ARBA" id="ARBA00023136"/>
    </source>
</evidence>
<keyword evidence="4" id="KW-0297">G-protein coupled receptor</keyword>
<sequence length="292" mass="32743">MSSETLATMPESGAIGLATFFFVIMFFGSFTNSLIIITLLKYRKVTFTQPGNLLVCSLAIGDFLVVTLACPLGFASAIVNKWTSGHSGCVWYAFITTWVGLTAILQLTAVAYRRAHTLASPVAPVESQYGDLKFIIASWIIAFVTSLFPIFGWSAYVFEGFGLHCSILWTSAQIKHLSYSVFLLLFFFVIPVIIMVASYIRMFLVVKNLSSNAKQLWGQNAQWTQQSYLLQKRLTKQLLFVTTGFLVAWSPYAVACILKIFTNIEFAFGSHELPSLFTKTSNIMYYYKVSRE</sequence>